<dbReference type="Pfam" id="PF13304">
    <property type="entry name" value="AAA_21"/>
    <property type="match status" value="1"/>
</dbReference>
<organism evidence="2 3">
    <name type="scientific">Phaeobacter porticola</name>
    <dbReference type="NCBI Taxonomy" id="1844006"/>
    <lineage>
        <taxon>Bacteria</taxon>
        <taxon>Pseudomonadati</taxon>
        <taxon>Pseudomonadota</taxon>
        <taxon>Alphaproteobacteria</taxon>
        <taxon>Rhodobacterales</taxon>
        <taxon>Roseobacteraceae</taxon>
        <taxon>Phaeobacter</taxon>
    </lineage>
</organism>
<evidence type="ECO:0000259" key="1">
    <source>
        <dbReference type="Pfam" id="PF13304"/>
    </source>
</evidence>
<keyword evidence="3" id="KW-1185">Reference proteome</keyword>
<feature type="domain" description="ATPase AAA-type core" evidence="1">
    <location>
        <begin position="394"/>
        <end position="465"/>
    </location>
</feature>
<dbReference type="AlphaFoldDB" id="A0A1L3I6W2"/>
<dbReference type="OrthoDB" id="9789856at2"/>
<gene>
    <name evidence="2" type="ORF">PhaeoP97_02505</name>
</gene>
<protein>
    <submittedName>
        <fullName evidence="2">Cytochrome c biogenesis protein CcmA</fullName>
    </submittedName>
</protein>
<dbReference type="GO" id="GO:0005524">
    <property type="term" value="F:ATP binding"/>
    <property type="evidence" value="ECO:0007669"/>
    <property type="project" value="InterPro"/>
</dbReference>
<evidence type="ECO:0000313" key="2">
    <source>
        <dbReference type="EMBL" id="APG47888.1"/>
    </source>
</evidence>
<evidence type="ECO:0000313" key="3">
    <source>
        <dbReference type="Proteomes" id="UP000183859"/>
    </source>
</evidence>
<dbReference type="STRING" id="1844006.PhaeoP97_02505"/>
<dbReference type="PANTHER" id="PTHR43581:SF2">
    <property type="entry name" value="EXCINUCLEASE ATPASE SUBUNIT"/>
    <property type="match status" value="1"/>
</dbReference>
<dbReference type="KEGG" id="php:PhaeoP97_02505"/>
<dbReference type="PANTHER" id="PTHR43581">
    <property type="entry name" value="ATP/GTP PHOSPHATASE"/>
    <property type="match status" value="1"/>
</dbReference>
<dbReference type="GO" id="GO:0016887">
    <property type="term" value="F:ATP hydrolysis activity"/>
    <property type="evidence" value="ECO:0007669"/>
    <property type="project" value="InterPro"/>
</dbReference>
<dbReference type="InterPro" id="IPR051396">
    <property type="entry name" value="Bact_Antivir_Def_Nuclease"/>
</dbReference>
<name>A0A1L3I6W2_9RHOB</name>
<dbReference type="RefSeq" id="WP_072505307.1">
    <property type="nucleotide sequence ID" value="NZ_CP016364.1"/>
</dbReference>
<dbReference type="InterPro" id="IPR027417">
    <property type="entry name" value="P-loop_NTPase"/>
</dbReference>
<dbReference type="Gene3D" id="3.40.50.300">
    <property type="entry name" value="P-loop containing nucleotide triphosphate hydrolases"/>
    <property type="match status" value="1"/>
</dbReference>
<dbReference type="SUPFAM" id="SSF52540">
    <property type="entry name" value="P-loop containing nucleoside triphosphate hydrolases"/>
    <property type="match status" value="1"/>
</dbReference>
<accession>A0A1L3I6W2</accession>
<sequence>MASSAFFFTGKDPIRLAEAELKEYYRSRLAVIEVAPDDSCRVHFWVPKSALGPKWYTYGPVSICFLSNQTGQRILDAGEAIHIIDESTKKTAFVDVSSNDLGVSFVTMGLSAMDYRALVDHLGSHHALEALLTVNDIISLKEYRPNNPEIKNHRLRKRVLKSLIRRTEQSFLLENGIEILKENERASIDAARPEFRCGFRLRDGREYSFDFRFGLTTDLGQRIAVLIGENGSGKTQTLRHIAKMALGALSDDWRGNFIPSRIIGFYSGHRVSKVFPPQTLKRMISGYKIYNMADEAGRSSASLIDTLLEMIGSDARVADTTRFEILLDSLDQARKKRPISIFHEIHGPIDVSKIRPAHMGDGNVVFVTRTDGQVQEDISDFKESIDRSKGVFGREPDDLSSGEEAYIRFCIFSSAYTENGSLILLDEPEVFLHPQFIDALMGSLHRVLELTGSVAVVATHSAYVVRCVQEEMVHIIRNGAESVVDGRVGVQKTRMKTFGADVGLISLFVFGEDEMETTENRALSHISRTGQGVSSLKSLVSEDLISKIVNKNEED</sequence>
<dbReference type="Proteomes" id="UP000183859">
    <property type="component" value="Chromosome"/>
</dbReference>
<reference evidence="3" key="1">
    <citation type="submission" date="2016-07" db="EMBL/GenBank/DDBJ databases">
        <title>Phaeobacter portensis sp. nov., a tropodithietic acid producing bacterium isolated from a German harbor.</title>
        <authorList>
            <person name="Freese H.M."/>
            <person name="Bunk B."/>
            <person name="Breider S."/>
            <person name="Brinkhoff T."/>
        </authorList>
    </citation>
    <scope>NUCLEOTIDE SEQUENCE [LARGE SCALE GENOMIC DNA]</scope>
    <source>
        <strain evidence="3">P97</strain>
    </source>
</reference>
<dbReference type="EMBL" id="CP016364">
    <property type="protein sequence ID" value="APG47888.1"/>
    <property type="molecule type" value="Genomic_DNA"/>
</dbReference>
<proteinExistence type="predicted"/>
<dbReference type="InterPro" id="IPR003959">
    <property type="entry name" value="ATPase_AAA_core"/>
</dbReference>